<dbReference type="PROSITE" id="PS51283">
    <property type="entry name" value="DUSP"/>
    <property type="match status" value="2"/>
</dbReference>
<keyword evidence="5" id="KW-0963">Cytoplasm</keyword>
<dbReference type="GO" id="GO:0006897">
    <property type="term" value="P:endocytosis"/>
    <property type="evidence" value="ECO:0007669"/>
    <property type="project" value="UniProtKB-KW"/>
</dbReference>
<dbReference type="SUPFAM" id="SSF143791">
    <property type="entry name" value="DUSP-like"/>
    <property type="match status" value="2"/>
</dbReference>
<feature type="domain" description="DUSP" evidence="20">
    <location>
        <begin position="610"/>
        <end position="703"/>
    </location>
</feature>
<evidence type="ECO:0000259" key="19">
    <source>
        <dbReference type="PROSITE" id="PS50271"/>
    </source>
</evidence>
<evidence type="ECO:0000256" key="1">
    <source>
        <dbReference type="ARBA" id="ARBA00000707"/>
    </source>
</evidence>
<dbReference type="PROSITE" id="PS50235">
    <property type="entry name" value="USP_3"/>
    <property type="match status" value="1"/>
</dbReference>
<dbReference type="PANTHER" id="PTHR21646">
    <property type="entry name" value="UBIQUITIN CARBOXYL-TERMINAL HYDROLASE"/>
    <property type="match status" value="1"/>
</dbReference>
<dbReference type="InterPro" id="IPR028889">
    <property type="entry name" value="USP"/>
</dbReference>
<dbReference type="GO" id="GO:0005813">
    <property type="term" value="C:centrosome"/>
    <property type="evidence" value="ECO:0007669"/>
    <property type="project" value="UniProtKB-SubCell"/>
</dbReference>
<dbReference type="AlphaFoldDB" id="A0A1S3JTE6"/>
<dbReference type="InterPro" id="IPR006615">
    <property type="entry name" value="Pept_C19_DUSP"/>
</dbReference>
<keyword evidence="13" id="KW-0862">Zinc</keyword>
<feature type="compositionally biased region" description="Basic and acidic residues" evidence="17">
    <location>
        <begin position="882"/>
        <end position="894"/>
    </location>
</feature>
<feature type="region of interest" description="Disordered" evidence="17">
    <location>
        <begin position="205"/>
        <end position="367"/>
    </location>
</feature>
<name>A0A1S3JTE6_LINAN</name>
<keyword evidence="8" id="KW-0479">Metal-binding</keyword>
<dbReference type="InterPro" id="IPR013083">
    <property type="entry name" value="Znf_RING/FYVE/PHD"/>
</dbReference>
<feature type="region of interest" description="Disordered" evidence="17">
    <location>
        <begin position="62"/>
        <end position="93"/>
    </location>
</feature>
<keyword evidence="10 15" id="KW-0863">Zinc-finger</keyword>
<keyword evidence="14" id="KW-0206">Cytoskeleton</keyword>
<feature type="domain" description="USP" evidence="18">
    <location>
        <begin position="100"/>
        <end position="608"/>
    </location>
</feature>
<evidence type="ECO:0000313" key="22">
    <source>
        <dbReference type="RefSeq" id="XP_013413386.1"/>
    </source>
</evidence>
<feature type="domain" description="DUSP" evidence="20">
    <location>
        <begin position="712"/>
        <end position="814"/>
    </location>
</feature>
<keyword evidence="7 16" id="KW-0645">Protease</keyword>
<sequence>MFVGCGESGVDHSSSHAEVDKHCLAINLKTMRIWCYRCECEVYKDGNKPAFVMRERSILSPHGTFTPDPVSQPPTPHHYSRTTDSEDSEDDEVVKPRGLVGLQNLGNTCYLNAAIQALSNCQPLTRYFLDCSSYVRSDRKPMLSRSYLKLVQEIWHKKRPSYVVPSGIVQGIKVIHPMFRGYSQQDTQEFLRCFMDQLHEELKQPVMVDEEDEDEEEQDEKGKPSPANQEPPAPLEVEAPDSTSQSEEDYETCDSGMSSEQSSMEANFSSNNSTGMGTESIHCDIPDNDQMEHLEDQQQSTADRRVTRSMTRNRQQSEKTEENAEFKDALNDADVEVETGHRSVVSGHSSPKTGHRSQGDRPISQSAKKKAVQFKSVITDIFDGKILSSVQCLTCESVSTTKETFQDLSLPIPSREYLSVIHSQGAQSKMAGACGDTAARQGWITWMFGWMRNIFWGPMVTLTDCLAAFFSADELKGDNMYSCEKCKKLRNGIKNTKVLQLPEILCIHLKRFRHEFMFSAKISSYVSFPIEGLDMRPYLHKDCKSAMRLYDLTAVICHHGTAGGGHYTAYALNHYDDKWYEYDDQYVTEVDVQTVQNCEAYVLFYRKKNDDIMVQRQKAMELVESKEPSLLNFYVSKQWINRFNTFAEPGPITNEDFLCKHGAVPPTKFQNVLEMVAELPQTLWDCLHERYGGGPVCNHLYLCVTCQAEQVKLRRRQSYELDTFVKLHEDFKEEDNPCVIYAISMQWFKQWENFVKGMESEPPGQIDNSKICFKRNDQYIVKQSSSYGQLSEEMWHFLHGIYNGGPLVVCCQSTPQVPSHSAPPTPAPRPPSPTVTMQTTHQRPLTPAAAPSTPPLAQISEEAGAAGEGSESDTEQVVQEQSAHEDDMEQERSPEGASAPMSEKECEESKEEKMEEN</sequence>
<dbReference type="InterPro" id="IPR001607">
    <property type="entry name" value="Znf_UBP"/>
</dbReference>
<feature type="compositionally biased region" description="Basic and acidic residues" evidence="17">
    <location>
        <begin position="315"/>
        <end position="330"/>
    </location>
</feature>
<evidence type="ECO:0000256" key="12">
    <source>
        <dbReference type="ARBA" id="ARBA00022801"/>
    </source>
</evidence>
<dbReference type="PROSITE" id="PS00972">
    <property type="entry name" value="USP_1"/>
    <property type="match status" value="1"/>
</dbReference>
<keyword evidence="11 16" id="KW-0833">Ubl conjugation pathway</keyword>
<evidence type="ECO:0000256" key="2">
    <source>
        <dbReference type="ARBA" id="ARBA00004300"/>
    </source>
</evidence>
<dbReference type="GO" id="GO:0006508">
    <property type="term" value="P:proteolysis"/>
    <property type="evidence" value="ECO:0007669"/>
    <property type="project" value="UniProtKB-KW"/>
</dbReference>
<evidence type="ECO:0000256" key="16">
    <source>
        <dbReference type="RuleBase" id="RU366025"/>
    </source>
</evidence>
<dbReference type="PANTHER" id="PTHR21646:SF86">
    <property type="entry name" value="UBIQUITIN CARBOXYL-TERMINAL HYDROLASE"/>
    <property type="match status" value="1"/>
</dbReference>
<dbReference type="FunFam" id="3.30.2230.10:FF:000001">
    <property type="entry name" value="Ubiquitinyl hydrolase 1"/>
    <property type="match status" value="1"/>
</dbReference>
<evidence type="ECO:0000313" key="21">
    <source>
        <dbReference type="Proteomes" id="UP000085678"/>
    </source>
</evidence>
<feature type="compositionally biased region" description="Acidic residues" evidence="17">
    <location>
        <begin position="208"/>
        <end position="219"/>
    </location>
</feature>
<evidence type="ECO:0000256" key="5">
    <source>
        <dbReference type="ARBA" id="ARBA00022490"/>
    </source>
</evidence>
<dbReference type="Gene3D" id="3.30.40.10">
    <property type="entry name" value="Zinc/RING finger domain, C3HC4 (zinc finger)"/>
    <property type="match status" value="1"/>
</dbReference>
<evidence type="ECO:0000256" key="4">
    <source>
        <dbReference type="ARBA" id="ARBA00008269"/>
    </source>
</evidence>
<gene>
    <name evidence="22" type="primary">LOC106175786</name>
</gene>
<dbReference type="CDD" id="cd02674">
    <property type="entry name" value="Peptidase_C19R"/>
    <property type="match status" value="1"/>
</dbReference>
<dbReference type="SUPFAM" id="SSF54001">
    <property type="entry name" value="Cysteine proteinases"/>
    <property type="match status" value="1"/>
</dbReference>
<accession>A0A1S3JTE6</accession>
<feature type="compositionally biased region" description="Polar residues" evidence="17">
    <location>
        <begin position="255"/>
        <end position="277"/>
    </location>
</feature>
<dbReference type="InterPro" id="IPR038765">
    <property type="entry name" value="Papain-like_cys_pep_sf"/>
</dbReference>
<dbReference type="PROSITE" id="PS50271">
    <property type="entry name" value="ZF_UBP"/>
    <property type="match status" value="1"/>
</dbReference>
<evidence type="ECO:0000256" key="13">
    <source>
        <dbReference type="ARBA" id="ARBA00022833"/>
    </source>
</evidence>
<dbReference type="InterPro" id="IPR001394">
    <property type="entry name" value="Peptidase_C19_UCH"/>
</dbReference>
<feature type="domain" description="UBP-type" evidence="19">
    <location>
        <begin position="1"/>
        <end position="61"/>
    </location>
</feature>
<keyword evidence="21" id="KW-1185">Reference proteome</keyword>
<evidence type="ECO:0000256" key="3">
    <source>
        <dbReference type="ARBA" id="ARBA00004556"/>
    </source>
</evidence>
<dbReference type="Pfam" id="PF00443">
    <property type="entry name" value="UCH"/>
    <property type="match status" value="1"/>
</dbReference>
<keyword evidence="12 16" id="KW-0378">Hydrolase</keyword>
<dbReference type="OrthoDB" id="73004at2759"/>
<keyword evidence="6" id="KW-0254">Endocytosis</keyword>
<dbReference type="GO" id="GO:0048471">
    <property type="term" value="C:perinuclear region of cytoplasm"/>
    <property type="evidence" value="ECO:0007669"/>
    <property type="project" value="UniProtKB-SubCell"/>
</dbReference>
<dbReference type="GO" id="GO:0016579">
    <property type="term" value="P:protein deubiquitination"/>
    <property type="evidence" value="ECO:0007669"/>
    <property type="project" value="InterPro"/>
</dbReference>
<dbReference type="InterPro" id="IPR035927">
    <property type="entry name" value="DUSP-like_sf"/>
</dbReference>
<comment type="similarity">
    <text evidence="4">Belongs to the peptidase C19 family. USP20/USP33 subfamily.</text>
</comment>
<dbReference type="Proteomes" id="UP000085678">
    <property type="component" value="Unplaced"/>
</dbReference>
<evidence type="ECO:0000256" key="9">
    <source>
        <dbReference type="ARBA" id="ARBA00022737"/>
    </source>
</evidence>
<feature type="compositionally biased region" description="Low complexity" evidence="17">
    <location>
        <begin position="844"/>
        <end position="869"/>
    </location>
</feature>
<evidence type="ECO:0000259" key="20">
    <source>
        <dbReference type="PROSITE" id="PS51283"/>
    </source>
</evidence>
<dbReference type="GO" id="GO:0004843">
    <property type="term" value="F:cysteine-type deubiquitinase activity"/>
    <property type="evidence" value="ECO:0007669"/>
    <property type="project" value="UniProtKB-UniRule"/>
</dbReference>
<dbReference type="InterPro" id="IPR018200">
    <property type="entry name" value="USP_CS"/>
</dbReference>
<dbReference type="GeneID" id="106175786"/>
<evidence type="ECO:0000256" key="7">
    <source>
        <dbReference type="ARBA" id="ARBA00022670"/>
    </source>
</evidence>
<dbReference type="InterPro" id="IPR050185">
    <property type="entry name" value="Ub_carboxyl-term_hydrolase"/>
</dbReference>
<feature type="region of interest" description="Disordered" evidence="17">
    <location>
        <begin position="815"/>
        <end position="917"/>
    </location>
</feature>
<dbReference type="EC" id="3.4.19.12" evidence="16"/>
<dbReference type="Gene3D" id="3.30.2230.10">
    <property type="entry name" value="DUSP-like"/>
    <property type="match status" value="2"/>
</dbReference>
<evidence type="ECO:0000256" key="11">
    <source>
        <dbReference type="ARBA" id="ARBA00022786"/>
    </source>
</evidence>
<keyword evidence="16" id="KW-0788">Thiol protease</keyword>
<dbReference type="Pfam" id="PF02148">
    <property type="entry name" value="zf-UBP"/>
    <property type="match status" value="1"/>
</dbReference>
<proteinExistence type="inferred from homology"/>
<evidence type="ECO:0000256" key="17">
    <source>
        <dbReference type="SAM" id="MobiDB-lite"/>
    </source>
</evidence>
<dbReference type="RefSeq" id="XP_013413386.1">
    <property type="nucleotide sequence ID" value="XM_013557932.1"/>
</dbReference>
<comment type="catalytic activity">
    <reaction evidence="1 16">
        <text>Thiol-dependent hydrolysis of ester, thioester, amide, peptide and isopeptide bonds formed by the C-terminal Gly of ubiquitin (a 76-residue protein attached to proteins as an intracellular targeting signal).</text>
        <dbReference type="EC" id="3.4.19.12"/>
    </reaction>
</comment>
<evidence type="ECO:0000256" key="14">
    <source>
        <dbReference type="ARBA" id="ARBA00023212"/>
    </source>
</evidence>
<evidence type="ECO:0000256" key="10">
    <source>
        <dbReference type="ARBA" id="ARBA00022771"/>
    </source>
</evidence>
<protein>
    <recommendedName>
        <fullName evidence="16">Ubiquitin carboxyl-terminal hydrolase</fullName>
        <ecNumber evidence="16">3.4.19.12</ecNumber>
    </recommendedName>
</protein>
<evidence type="ECO:0000259" key="18">
    <source>
        <dbReference type="PROSITE" id="PS50235"/>
    </source>
</evidence>
<comment type="subcellular location">
    <subcellularLocation>
        <location evidence="2">Cytoplasm</location>
        <location evidence="2">Cytoskeleton</location>
        <location evidence="2">Microtubule organizing center</location>
        <location evidence="2">Centrosome</location>
    </subcellularLocation>
    <subcellularLocation>
        <location evidence="3">Cytoplasm</location>
        <location evidence="3">Perinuclear region</location>
    </subcellularLocation>
</comment>
<dbReference type="SUPFAM" id="SSF57850">
    <property type="entry name" value="RING/U-box"/>
    <property type="match status" value="1"/>
</dbReference>
<reference evidence="22" key="1">
    <citation type="submission" date="2025-08" db="UniProtKB">
        <authorList>
            <consortium name="RefSeq"/>
        </authorList>
    </citation>
    <scope>IDENTIFICATION</scope>
    <source>
        <tissue evidence="22">Gonads</tissue>
    </source>
</reference>
<feature type="compositionally biased region" description="Basic and acidic residues" evidence="17">
    <location>
        <begin position="281"/>
        <end position="306"/>
    </location>
</feature>
<evidence type="ECO:0000256" key="8">
    <source>
        <dbReference type="ARBA" id="ARBA00022723"/>
    </source>
</evidence>
<evidence type="ECO:0000256" key="6">
    <source>
        <dbReference type="ARBA" id="ARBA00022583"/>
    </source>
</evidence>
<dbReference type="SMART" id="SM00695">
    <property type="entry name" value="DUSP"/>
    <property type="match status" value="2"/>
</dbReference>
<feature type="compositionally biased region" description="Pro residues" evidence="17">
    <location>
        <begin position="821"/>
        <end position="833"/>
    </location>
</feature>
<keyword evidence="9" id="KW-0677">Repeat</keyword>
<dbReference type="GO" id="GO:0008270">
    <property type="term" value="F:zinc ion binding"/>
    <property type="evidence" value="ECO:0007669"/>
    <property type="project" value="UniProtKB-KW"/>
</dbReference>
<organism evidence="21 22">
    <name type="scientific">Lingula anatina</name>
    <name type="common">Brachiopod</name>
    <name type="synonym">Lingula unguis</name>
    <dbReference type="NCBI Taxonomy" id="7574"/>
    <lineage>
        <taxon>Eukaryota</taxon>
        <taxon>Metazoa</taxon>
        <taxon>Spiralia</taxon>
        <taxon>Lophotrochozoa</taxon>
        <taxon>Brachiopoda</taxon>
        <taxon>Linguliformea</taxon>
        <taxon>Lingulata</taxon>
        <taxon>Lingulida</taxon>
        <taxon>Linguloidea</taxon>
        <taxon>Lingulidae</taxon>
        <taxon>Lingula</taxon>
    </lineage>
</organism>
<dbReference type="Gene3D" id="3.90.70.10">
    <property type="entry name" value="Cysteine proteinases"/>
    <property type="match status" value="2"/>
</dbReference>
<evidence type="ECO:0000256" key="15">
    <source>
        <dbReference type="PROSITE-ProRule" id="PRU00502"/>
    </source>
</evidence>
<dbReference type="PROSITE" id="PS00973">
    <property type="entry name" value="USP_2"/>
    <property type="match status" value="1"/>
</dbReference>
<dbReference type="Pfam" id="PF06337">
    <property type="entry name" value="DUSP"/>
    <property type="match status" value="2"/>
</dbReference>